<dbReference type="RefSeq" id="WP_008909550.1">
    <property type="nucleotide sequence ID" value="NZ_CAKP01000113.1"/>
</dbReference>
<dbReference type="Proteomes" id="UP000007652">
    <property type="component" value="Unassembled WGS sequence"/>
</dbReference>
<comment type="caution">
    <text evidence="1">The sequence shown here is derived from an EMBL/GenBank/DDBJ whole genome shotgun (WGS) entry which is preliminary data.</text>
</comment>
<reference evidence="1 2" key="1">
    <citation type="journal article" date="2011" name="J. Bacteriol.">
        <title>Draft genome sequence of Caloramator australicus strain RC3T, a thermoanaerobe from the Great Artesian Basin of Australia.</title>
        <authorList>
            <person name="Ogg C.D."/>
            <person name="Patel B.K.C."/>
        </authorList>
    </citation>
    <scope>NUCLEOTIDE SEQUENCE [LARGE SCALE GENOMIC DNA]</scope>
    <source>
        <strain evidence="1 2">RC3</strain>
    </source>
</reference>
<name>I7KW03_9CLOT</name>
<gene>
    <name evidence="1" type="ORF">CAAU_2210</name>
</gene>
<proteinExistence type="predicted"/>
<evidence type="ECO:0000313" key="2">
    <source>
        <dbReference type="Proteomes" id="UP000007652"/>
    </source>
</evidence>
<evidence type="ECO:0000313" key="1">
    <source>
        <dbReference type="EMBL" id="CCJ34294.1"/>
    </source>
</evidence>
<dbReference type="EMBL" id="CAKP01000113">
    <property type="protein sequence ID" value="CCJ34294.1"/>
    <property type="molecule type" value="Genomic_DNA"/>
</dbReference>
<dbReference type="AlphaFoldDB" id="I7KW03"/>
<accession>I7KW03</accession>
<sequence length="242" mass="28063">MKRIVYFLLLIFLFSNTIYAKSSISLTFLKKPKSEYYINEPIYISVKPNKITGNVEYRFVLYDLTTKKSTSYFSKRVSYRNAYNFKFNIKNEGKYYIIVYVKRAGAKNYLASLKSSVFTVKKKVELKSVGLSLGNGEERIGDYKNDTFYFDLSDLSDGDSVVSFDFVLNDDGFIVFNDSYTFGAKANVKRSIRVPTDFGFEDEGVEGVTLKTLRDAGEERSFNFSVKNKYDLREYKINIRFK</sequence>
<organism evidence="1 2">
    <name type="scientific">Caloramator australicus RC3</name>
    <dbReference type="NCBI Taxonomy" id="857293"/>
    <lineage>
        <taxon>Bacteria</taxon>
        <taxon>Bacillati</taxon>
        <taxon>Bacillota</taxon>
        <taxon>Clostridia</taxon>
        <taxon>Eubacteriales</taxon>
        <taxon>Clostridiaceae</taxon>
        <taxon>Caloramator</taxon>
    </lineage>
</organism>
<dbReference type="STRING" id="857293.CAAU_2210"/>
<dbReference type="OrthoDB" id="1953820at2"/>
<keyword evidence="2" id="KW-1185">Reference proteome</keyword>
<protein>
    <submittedName>
        <fullName evidence="1">Uncharacterized protein</fullName>
    </submittedName>
</protein>